<name>A0AAI9DK77_PLUGE</name>
<proteinExistence type="predicted"/>
<dbReference type="InterPro" id="IPR010090">
    <property type="entry name" value="Phage_tape_meas"/>
</dbReference>
<gene>
    <name evidence="3" type="ORF">QEG54_001803</name>
</gene>
<sequence>MANRLTTEILINLAGNLTAKARQYGANMSEFARRNERAMNVVKATTAAAGRGLDKLGNRYTTMIAGFAGGAMLRNYQQLDRRLTRMGITAGQTRKEIAGIFDIAQDVAIKFGVDTSEIQGAFEEINARSGDLNLALKNTENIGMALAASGAEGQTLGGLIAEYKKLQIDDKKQTLLALDGMNRLGKEGAFELKDAAEKLPASLSMYAAVGGKGVKGAMDVMAVAESAMDVTANKDKAATAVENFIRDLQNPKVAKTLQRNGIQVFDSSGAMRPLPVLLQETAARSSKGGIKKQRGRLTEAGFNQDSMDLIAGASGEAGSQKLKTYMGVVADGKSIIEDAAYASKDFMSATQRLSTTWERFTNRELAGPVQELADALNSVNKETVNNWLEIGKNVGIAVGGVIVARKAFQFGKGALDLFGVGKGKGIPKGVADVFGSGVMPVYVVNMGAGGMGGAGNLPGGPGGAGAGAGAGAGRMAKVFRGVGKVAAPVVGALALYDELETQYKLPGRIDDLTRQTAADSSASQEDRDFASQSQRNRQYMASKWESLTNWFNSIGSDPQITDPRPWAASQPQNQSGYPFLPQQLQGNIEVVVKDDRVQVNRVKVNTPGVTMSASSGVSSVEQN</sequence>
<reference evidence="3" key="1">
    <citation type="submission" date="2024-02" db="EMBL/GenBank/DDBJ databases">
        <authorList>
            <consortium name="Clinical and Environmental Microbiology Branch: Whole genome sequencing antimicrobial resistance pathogens in the healthcare setting"/>
        </authorList>
    </citation>
    <scope>NUCLEOTIDE SEQUENCE</scope>
    <source>
        <strain evidence="3">2021DK-00143</strain>
    </source>
</reference>
<evidence type="ECO:0000313" key="3">
    <source>
        <dbReference type="EMBL" id="EML1471093.1"/>
    </source>
</evidence>
<evidence type="ECO:0000256" key="1">
    <source>
        <dbReference type="SAM" id="MobiDB-lite"/>
    </source>
</evidence>
<comment type="caution">
    <text evidence="3">The sequence shown here is derived from an EMBL/GenBank/DDBJ whole genome shotgun (WGS) entry which is preliminary data.</text>
</comment>
<feature type="compositionally biased region" description="Polar residues" evidence="1">
    <location>
        <begin position="514"/>
        <end position="523"/>
    </location>
</feature>
<evidence type="ECO:0000259" key="2">
    <source>
        <dbReference type="Pfam" id="PF10145"/>
    </source>
</evidence>
<organism evidence="3">
    <name type="scientific">Pluralibacter gergoviae</name>
    <name type="common">Enterobacter gergoviae</name>
    <dbReference type="NCBI Taxonomy" id="61647"/>
    <lineage>
        <taxon>Bacteria</taxon>
        <taxon>Pseudomonadati</taxon>
        <taxon>Pseudomonadota</taxon>
        <taxon>Gammaproteobacteria</taxon>
        <taxon>Enterobacterales</taxon>
        <taxon>Enterobacteriaceae</taxon>
        <taxon>Pluralibacter</taxon>
    </lineage>
</organism>
<feature type="region of interest" description="Disordered" evidence="1">
    <location>
        <begin position="514"/>
        <end position="537"/>
    </location>
</feature>
<feature type="domain" description="Phage tail tape measure protein" evidence="2">
    <location>
        <begin position="105"/>
        <end position="287"/>
    </location>
</feature>
<accession>A0AAI9DK77</accession>
<dbReference type="EMBL" id="ABLOKC030000007">
    <property type="protein sequence ID" value="EML1471093.1"/>
    <property type="molecule type" value="Genomic_DNA"/>
</dbReference>
<protein>
    <submittedName>
        <fullName evidence="3">Phage tail tape measure protein</fullName>
    </submittedName>
</protein>
<feature type="compositionally biased region" description="Polar residues" evidence="1">
    <location>
        <begin position="569"/>
        <end position="580"/>
    </location>
</feature>
<dbReference type="Pfam" id="PF10145">
    <property type="entry name" value="PhageMin_Tail"/>
    <property type="match status" value="1"/>
</dbReference>
<dbReference type="AlphaFoldDB" id="A0AAI9DK77"/>
<feature type="region of interest" description="Disordered" evidence="1">
    <location>
        <begin position="555"/>
        <end position="580"/>
    </location>
</feature>